<accession>A0A7J6BVB2</accession>
<dbReference type="AlphaFoldDB" id="A0A7J6BVB2"/>
<dbReference type="EMBL" id="JAAMOB010000021">
    <property type="protein sequence ID" value="KAF4098920.1"/>
    <property type="molecule type" value="Genomic_DNA"/>
</dbReference>
<dbReference type="Proteomes" id="UP000579812">
    <property type="component" value="Unassembled WGS sequence"/>
</dbReference>
<dbReference type="InterPro" id="IPR015915">
    <property type="entry name" value="Kelch-typ_b-propeller"/>
</dbReference>
<proteinExistence type="predicted"/>
<dbReference type="Gene3D" id="2.120.10.80">
    <property type="entry name" value="Kelch-type beta propeller"/>
    <property type="match status" value="1"/>
</dbReference>
<dbReference type="SMART" id="SM00612">
    <property type="entry name" value="Kelch"/>
    <property type="match status" value="1"/>
</dbReference>
<sequence>MAQFLDPIPFKVDEDLLVIKNSTNLHSTKGHCHSNSHSTRNKVLSKGKPFDMIYVVGGWSKDDPSCSVEQFCPQYNEWKMTAPMLHHRSDPGVCALGGAIYTVGGSDDVTRLSSVERWLFTSTSVIELSFK</sequence>
<keyword evidence="1" id="KW-0880">Kelch repeat</keyword>
<dbReference type="SUPFAM" id="SSF117281">
    <property type="entry name" value="Kelch motif"/>
    <property type="match status" value="1"/>
</dbReference>
<comment type="caution">
    <text evidence="2">The sequence shown here is derived from an EMBL/GenBank/DDBJ whole genome shotgun (WGS) entry which is preliminary data.</text>
</comment>
<dbReference type="InterPro" id="IPR006652">
    <property type="entry name" value="Kelch_1"/>
</dbReference>
<evidence type="ECO:0000313" key="2">
    <source>
        <dbReference type="EMBL" id="KAF4098920.1"/>
    </source>
</evidence>
<name>A0A7J6BVB2_9TELE</name>
<evidence type="ECO:0000313" key="3">
    <source>
        <dbReference type="Proteomes" id="UP000579812"/>
    </source>
</evidence>
<gene>
    <name evidence="2" type="ORF">G5714_020950</name>
</gene>
<evidence type="ECO:0000256" key="1">
    <source>
        <dbReference type="ARBA" id="ARBA00022441"/>
    </source>
</evidence>
<reference evidence="2 3" key="1">
    <citation type="submission" date="2020-04" db="EMBL/GenBank/DDBJ databases">
        <title>Chromosome-level genome assembly of a cyprinid fish Onychostoma macrolepis by integration of Nanopore Sequencing, Bionano and Hi-C technology.</title>
        <authorList>
            <person name="Wang D."/>
        </authorList>
    </citation>
    <scope>NUCLEOTIDE SEQUENCE [LARGE SCALE GENOMIC DNA]</scope>
    <source>
        <strain evidence="2">SWU-2019</strain>
        <tissue evidence="2">Muscle</tissue>
    </source>
</reference>
<organism evidence="2 3">
    <name type="scientific">Onychostoma macrolepis</name>
    <dbReference type="NCBI Taxonomy" id="369639"/>
    <lineage>
        <taxon>Eukaryota</taxon>
        <taxon>Metazoa</taxon>
        <taxon>Chordata</taxon>
        <taxon>Craniata</taxon>
        <taxon>Vertebrata</taxon>
        <taxon>Euteleostomi</taxon>
        <taxon>Actinopterygii</taxon>
        <taxon>Neopterygii</taxon>
        <taxon>Teleostei</taxon>
        <taxon>Ostariophysi</taxon>
        <taxon>Cypriniformes</taxon>
        <taxon>Cyprinidae</taxon>
        <taxon>Acrossocheilinae</taxon>
        <taxon>Onychostoma</taxon>
    </lineage>
</organism>
<protein>
    <submittedName>
        <fullName evidence="2">Uncharacterized protein</fullName>
    </submittedName>
</protein>
<keyword evidence="3" id="KW-1185">Reference proteome</keyword>
<dbReference type="Pfam" id="PF01344">
    <property type="entry name" value="Kelch_1"/>
    <property type="match status" value="2"/>
</dbReference>